<name>A0A8F1CWH9_9ALPC</name>
<dbReference type="EMBL" id="MZ081395">
    <property type="protein sequence ID" value="QWN56387.1"/>
    <property type="molecule type" value="Genomic_RNA"/>
</dbReference>
<evidence type="ECO:0000313" key="5">
    <source>
        <dbReference type="EMBL" id="QWN56387.1"/>
    </source>
</evidence>
<protein>
    <submittedName>
        <fullName evidence="2">ORF4a</fullName>
    </submittedName>
</protein>
<feature type="transmembrane region" description="Helical" evidence="1">
    <location>
        <begin position="124"/>
        <end position="145"/>
    </location>
</feature>
<keyword evidence="1" id="KW-1133">Transmembrane helix</keyword>
<evidence type="ECO:0000313" key="3">
    <source>
        <dbReference type="EMBL" id="QWN56369.1"/>
    </source>
</evidence>
<evidence type="ECO:0000313" key="2">
    <source>
        <dbReference type="EMBL" id="QWN56360.1"/>
    </source>
</evidence>
<keyword evidence="1" id="KW-0472">Membrane</keyword>
<dbReference type="EMBL" id="MZ081393">
    <property type="protein sequence ID" value="QWN56369.1"/>
    <property type="molecule type" value="Genomic_RNA"/>
</dbReference>
<organism evidence="2">
    <name type="scientific">Alphacoronavirus sp</name>
    <dbReference type="NCBI Taxonomy" id="1906673"/>
    <lineage>
        <taxon>Viruses</taxon>
        <taxon>Riboviria</taxon>
        <taxon>Orthornavirae</taxon>
        <taxon>Pisuviricota</taxon>
        <taxon>Pisoniviricetes</taxon>
        <taxon>Nidovirales</taxon>
        <taxon>Cornidovirineae</taxon>
        <taxon>Coronaviridae</taxon>
        <taxon>Orthocoronavirinae</taxon>
        <taxon>Alphacoronavirus</taxon>
    </lineage>
</organism>
<evidence type="ECO:0000256" key="1">
    <source>
        <dbReference type="SAM" id="Phobius"/>
    </source>
</evidence>
<keyword evidence="1" id="KW-0812">Transmembrane</keyword>
<accession>A0A8F1CWH9</accession>
<proteinExistence type="predicted"/>
<dbReference type="EMBL" id="MZ081394">
    <property type="protein sequence ID" value="QWN56378.1"/>
    <property type="molecule type" value="Genomic_RNA"/>
</dbReference>
<reference evidence="2" key="1">
    <citation type="journal article" date="2021" name="Cell">
        <title>Identification of novel bat coronaviruses sheds light on the evolutionary origins of SARS-CoV-2 and related viruses.</title>
        <authorList>
            <person name="Zhou H."/>
            <person name="Ji J."/>
            <person name="Chen X."/>
            <person name="Bi Y."/>
            <person name="Li J."/>
            <person name="Wang Q."/>
            <person name="Hu T."/>
            <person name="Song H."/>
            <person name="Zhao R."/>
            <person name="Chen Y."/>
            <person name="Cui M."/>
            <person name="Zhang Y."/>
            <person name="Hughes A.C."/>
            <person name="Holmes E.C."/>
            <person name="Shi W."/>
        </authorList>
    </citation>
    <scope>NUCLEOTIDE SEQUENCE</scope>
    <source>
        <strain evidence="2">Bat/Yunnan/McYN19/2020</strain>
        <strain evidence="3">Bat/Yunnan/RmYN17/2020</strain>
        <strain evidence="4">Bat/Yunnan/RmYN24/2020</strain>
        <strain evidence="5">Bat/Yunnan/RsYN14/2020</strain>
    </source>
</reference>
<gene>
    <name evidence="2" type="primary">ORF4a</name>
</gene>
<dbReference type="EMBL" id="MZ081392">
    <property type="protein sequence ID" value="QWN56360.1"/>
    <property type="molecule type" value="Genomic_RNA"/>
</dbReference>
<sequence>MIVTFNVSIIIGFVLNVTVSQLDHSVNVTLWVNTTNKVDFMGNTSRKFCSDGHSFQTPTYNCSKTPHQSLNYLQSPGSVKNTTVTVTDFGTQRTGWFYVAVSHSPTTTPGTTTSALIPSTKRQYYYIPLVLLLPAWFIVLLIYYADLSE</sequence>
<evidence type="ECO:0000313" key="4">
    <source>
        <dbReference type="EMBL" id="QWN56378.1"/>
    </source>
</evidence>